<dbReference type="GeneID" id="24142309"/>
<gene>
    <name evidence="1" type="ORF">SPRG_21703</name>
</gene>
<dbReference type="Proteomes" id="UP000030745">
    <property type="component" value="Unassembled WGS sequence"/>
</dbReference>
<dbReference type="EMBL" id="KK583447">
    <property type="protein sequence ID" value="KDO18367.1"/>
    <property type="molecule type" value="Genomic_DNA"/>
</dbReference>
<name>A0A067BUS2_SAPPC</name>
<proteinExistence type="predicted"/>
<sequence>MTRVTLAERSMGGDGPIRTGFVVSTIDFPPIEIVSQEYLIKWKRSVMSRWGHRGLATSMVSVRSTAARSRRVQGRRQPAEQASSGLIYKRLVRLTMIAWCGRLSLRSASDSKR</sequence>
<evidence type="ECO:0000313" key="2">
    <source>
        <dbReference type="Proteomes" id="UP000030745"/>
    </source>
</evidence>
<accession>A0A067BUS2</accession>
<keyword evidence="2" id="KW-1185">Reference proteome</keyword>
<dbReference type="KEGG" id="spar:SPRG_21703"/>
<dbReference type="AlphaFoldDB" id="A0A067BUS2"/>
<evidence type="ECO:0000313" key="1">
    <source>
        <dbReference type="EMBL" id="KDO18367.1"/>
    </source>
</evidence>
<organism evidence="1 2">
    <name type="scientific">Saprolegnia parasitica (strain CBS 223.65)</name>
    <dbReference type="NCBI Taxonomy" id="695850"/>
    <lineage>
        <taxon>Eukaryota</taxon>
        <taxon>Sar</taxon>
        <taxon>Stramenopiles</taxon>
        <taxon>Oomycota</taxon>
        <taxon>Saprolegniomycetes</taxon>
        <taxon>Saprolegniales</taxon>
        <taxon>Saprolegniaceae</taxon>
        <taxon>Saprolegnia</taxon>
    </lineage>
</organism>
<dbReference type="RefSeq" id="XP_012210923.1">
    <property type="nucleotide sequence ID" value="XM_012355533.1"/>
</dbReference>
<feature type="non-terminal residue" evidence="1">
    <location>
        <position position="113"/>
    </location>
</feature>
<protein>
    <submittedName>
        <fullName evidence="1">Uncharacterized protein</fullName>
    </submittedName>
</protein>
<dbReference type="VEuPathDB" id="FungiDB:SPRG_21703"/>
<reference evidence="1 2" key="1">
    <citation type="journal article" date="2013" name="PLoS Genet.">
        <title>Distinctive expansion of potential virulence genes in the genome of the oomycete fish pathogen Saprolegnia parasitica.</title>
        <authorList>
            <person name="Jiang R.H."/>
            <person name="de Bruijn I."/>
            <person name="Haas B.J."/>
            <person name="Belmonte R."/>
            <person name="Lobach L."/>
            <person name="Christie J."/>
            <person name="van den Ackerveken G."/>
            <person name="Bottin A."/>
            <person name="Bulone V."/>
            <person name="Diaz-Moreno S.M."/>
            <person name="Dumas B."/>
            <person name="Fan L."/>
            <person name="Gaulin E."/>
            <person name="Govers F."/>
            <person name="Grenville-Briggs L.J."/>
            <person name="Horner N.R."/>
            <person name="Levin J.Z."/>
            <person name="Mammella M."/>
            <person name="Meijer H.J."/>
            <person name="Morris P."/>
            <person name="Nusbaum C."/>
            <person name="Oome S."/>
            <person name="Phillips A.J."/>
            <person name="van Rooyen D."/>
            <person name="Rzeszutek E."/>
            <person name="Saraiva M."/>
            <person name="Secombes C.J."/>
            <person name="Seidl M.F."/>
            <person name="Snel B."/>
            <person name="Stassen J.H."/>
            <person name="Sykes S."/>
            <person name="Tripathy S."/>
            <person name="van den Berg H."/>
            <person name="Vega-Arreguin J.C."/>
            <person name="Wawra S."/>
            <person name="Young S.K."/>
            <person name="Zeng Q."/>
            <person name="Dieguez-Uribeondo J."/>
            <person name="Russ C."/>
            <person name="Tyler B.M."/>
            <person name="van West P."/>
        </authorList>
    </citation>
    <scope>NUCLEOTIDE SEQUENCE [LARGE SCALE GENOMIC DNA]</scope>
    <source>
        <strain evidence="1 2">CBS 223.65</strain>
    </source>
</reference>